<gene>
    <name evidence="1" type="ORF">DEO72_LG5g2452</name>
</gene>
<keyword evidence="2" id="KW-1185">Reference proteome</keyword>
<dbReference type="Proteomes" id="UP000501690">
    <property type="component" value="Linkage Group LG5"/>
</dbReference>
<protein>
    <submittedName>
        <fullName evidence="1">Uncharacterized protein</fullName>
    </submittedName>
</protein>
<dbReference type="AlphaFoldDB" id="A0A4D6LZF8"/>
<sequence length="51" mass="5622">MNAMEIRGVCRLAEVSKGFRWRCADQVGDRAISSVDRAISSVDNTADDEGY</sequence>
<dbReference type="EMBL" id="CP039349">
    <property type="protein sequence ID" value="QCD94369.1"/>
    <property type="molecule type" value="Genomic_DNA"/>
</dbReference>
<name>A0A4D6LZF8_VIGUN</name>
<evidence type="ECO:0000313" key="1">
    <source>
        <dbReference type="EMBL" id="QCD94369.1"/>
    </source>
</evidence>
<evidence type="ECO:0000313" key="2">
    <source>
        <dbReference type="Proteomes" id="UP000501690"/>
    </source>
</evidence>
<reference evidence="1 2" key="1">
    <citation type="submission" date="2019-04" db="EMBL/GenBank/DDBJ databases">
        <title>An improved genome assembly and genetic linkage map for asparagus bean, Vigna unguiculata ssp. sesquipedialis.</title>
        <authorList>
            <person name="Xia Q."/>
            <person name="Zhang R."/>
            <person name="Dong Y."/>
        </authorList>
    </citation>
    <scope>NUCLEOTIDE SEQUENCE [LARGE SCALE GENOMIC DNA]</scope>
    <source>
        <tissue evidence="1">Leaf</tissue>
    </source>
</reference>
<proteinExistence type="predicted"/>
<organism evidence="1 2">
    <name type="scientific">Vigna unguiculata</name>
    <name type="common">Cowpea</name>
    <dbReference type="NCBI Taxonomy" id="3917"/>
    <lineage>
        <taxon>Eukaryota</taxon>
        <taxon>Viridiplantae</taxon>
        <taxon>Streptophyta</taxon>
        <taxon>Embryophyta</taxon>
        <taxon>Tracheophyta</taxon>
        <taxon>Spermatophyta</taxon>
        <taxon>Magnoliopsida</taxon>
        <taxon>eudicotyledons</taxon>
        <taxon>Gunneridae</taxon>
        <taxon>Pentapetalae</taxon>
        <taxon>rosids</taxon>
        <taxon>fabids</taxon>
        <taxon>Fabales</taxon>
        <taxon>Fabaceae</taxon>
        <taxon>Papilionoideae</taxon>
        <taxon>50 kb inversion clade</taxon>
        <taxon>NPAAA clade</taxon>
        <taxon>indigoferoid/millettioid clade</taxon>
        <taxon>Phaseoleae</taxon>
        <taxon>Vigna</taxon>
    </lineage>
</organism>
<accession>A0A4D6LZF8</accession>